<comment type="caution">
    <text evidence="2">The sequence shown here is derived from an EMBL/GenBank/DDBJ whole genome shotgun (WGS) entry which is preliminary data.</text>
</comment>
<dbReference type="OrthoDB" id="8281739at2"/>
<dbReference type="Proteomes" id="UP000297535">
    <property type="component" value="Unassembled WGS sequence"/>
</dbReference>
<organism evidence="2 3">
    <name type="scientific">Methylobacterium nonmethylotrophicum</name>
    <dbReference type="NCBI Taxonomy" id="1141884"/>
    <lineage>
        <taxon>Bacteria</taxon>
        <taxon>Pseudomonadati</taxon>
        <taxon>Pseudomonadota</taxon>
        <taxon>Alphaproteobacteria</taxon>
        <taxon>Hyphomicrobiales</taxon>
        <taxon>Methylobacteriaceae</taxon>
        <taxon>Methylobacterium</taxon>
    </lineage>
</organism>
<sequence length="61" mass="6277">MADRPDDISGKRASGSDKGVSPDHAGGDQIRKAQEWGGGSKGSKGPVTHADKRNQNSSAKS</sequence>
<name>A0A4Z0NDR2_9HYPH</name>
<dbReference type="AlphaFoldDB" id="A0A4Z0NDR2"/>
<gene>
    <name evidence="2" type="ORF">EU555_32755</name>
</gene>
<reference evidence="2 3" key="1">
    <citation type="submission" date="2019-04" db="EMBL/GenBank/DDBJ databases">
        <authorList>
            <person name="Feng G."/>
            <person name="Zhu H."/>
        </authorList>
    </citation>
    <scope>NUCLEOTIDE SEQUENCE [LARGE SCALE GENOMIC DNA]</scope>
    <source>
        <strain evidence="2 3">6HR-1</strain>
    </source>
</reference>
<feature type="compositionally biased region" description="Basic and acidic residues" evidence="1">
    <location>
        <begin position="1"/>
        <end position="10"/>
    </location>
</feature>
<feature type="region of interest" description="Disordered" evidence="1">
    <location>
        <begin position="1"/>
        <end position="61"/>
    </location>
</feature>
<dbReference type="EMBL" id="SRLB01000047">
    <property type="protein sequence ID" value="TGD94028.1"/>
    <property type="molecule type" value="Genomic_DNA"/>
</dbReference>
<keyword evidence="3" id="KW-1185">Reference proteome</keyword>
<evidence type="ECO:0000256" key="1">
    <source>
        <dbReference type="SAM" id="MobiDB-lite"/>
    </source>
</evidence>
<evidence type="ECO:0000313" key="3">
    <source>
        <dbReference type="Proteomes" id="UP000297535"/>
    </source>
</evidence>
<feature type="compositionally biased region" description="Basic and acidic residues" evidence="1">
    <location>
        <begin position="25"/>
        <end position="34"/>
    </location>
</feature>
<evidence type="ECO:0000313" key="2">
    <source>
        <dbReference type="EMBL" id="TGD94028.1"/>
    </source>
</evidence>
<protein>
    <submittedName>
        <fullName evidence="2">Uncharacterized protein</fullName>
    </submittedName>
</protein>
<proteinExistence type="predicted"/>
<accession>A0A4Z0NDR2</accession>